<dbReference type="EMBL" id="JBAKFM010000002">
    <property type="protein sequence ID" value="MEX0468859.1"/>
    <property type="molecule type" value="Genomic_DNA"/>
</dbReference>
<dbReference type="InterPro" id="IPR001915">
    <property type="entry name" value="Peptidase_M48"/>
</dbReference>
<organism evidence="8 9">
    <name type="scientific">Spiribacter pallidus</name>
    <dbReference type="NCBI Taxonomy" id="1987936"/>
    <lineage>
        <taxon>Bacteria</taxon>
        <taxon>Pseudomonadati</taxon>
        <taxon>Pseudomonadota</taxon>
        <taxon>Gammaproteobacteria</taxon>
        <taxon>Chromatiales</taxon>
        <taxon>Ectothiorhodospiraceae</taxon>
        <taxon>Spiribacter</taxon>
    </lineage>
</organism>
<gene>
    <name evidence="8" type="ORF">V6X73_03820</name>
</gene>
<dbReference type="PANTHER" id="PTHR22726">
    <property type="entry name" value="METALLOENDOPEPTIDASE OMA1"/>
    <property type="match status" value="1"/>
</dbReference>
<dbReference type="Proteomes" id="UP001556709">
    <property type="component" value="Unassembled WGS sequence"/>
</dbReference>
<evidence type="ECO:0000313" key="8">
    <source>
        <dbReference type="EMBL" id="MEX0468859.1"/>
    </source>
</evidence>
<dbReference type="InterPro" id="IPR051156">
    <property type="entry name" value="Mito/Outer_Membr_Metalloprot"/>
</dbReference>
<keyword evidence="3 6" id="KW-0378">Hydrolase</keyword>
<keyword evidence="2" id="KW-0479">Metal-binding</keyword>
<evidence type="ECO:0000313" key="9">
    <source>
        <dbReference type="Proteomes" id="UP001556709"/>
    </source>
</evidence>
<keyword evidence="9" id="KW-1185">Reference proteome</keyword>
<comment type="caution">
    <text evidence="8">The sequence shown here is derived from an EMBL/GenBank/DDBJ whole genome shotgun (WGS) entry which is preliminary data.</text>
</comment>
<keyword evidence="5 6" id="KW-0482">Metalloprotease</keyword>
<evidence type="ECO:0000256" key="2">
    <source>
        <dbReference type="ARBA" id="ARBA00022723"/>
    </source>
</evidence>
<dbReference type="RefSeq" id="WP_367958921.1">
    <property type="nucleotide sequence ID" value="NZ_JBAKFK010000002.1"/>
</dbReference>
<evidence type="ECO:0000256" key="3">
    <source>
        <dbReference type="ARBA" id="ARBA00022801"/>
    </source>
</evidence>
<sequence>MTISRPGTTNRTRSAGTNPPWIRRGIALLLIGSLVAGCATSPTGRSQLQFFPEAQMRSMGVDAFEQMKAEQATIDDGALVAYVDCVAGAIVPHVPEGYGDNGWEVAIFDDEAVNAFALPGGKMGVYTGLLEVAETPDQLATVIGHEIAHVMAEHANERMSTQFATTLSLGALQVAAGDDPQRQELMAVLGLGAQVGIILPFSRLHESEADAIGLNLMARAGFDPRESVALWRNMARAGGAAPPEFLSTHPSRDTRIEDLQKAMPRAMYFYEQAREAGRVPGCERPAMAWADTD</sequence>
<feature type="domain" description="Peptidase M48" evidence="7">
    <location>
        <begin position="98"/>
        <end position="261"/>
    </location>
</feature>
<dbReference type="PANTHER" id="PTHR22726:SF24">
    <property type="entry name" value="M48 FAMILY METALLOPEPTIDASE"/>
    <property type="match status" value="1"/>
</dbReference>
<protein>
    <submittedName>
        <fullName evidence="8">M48 family metallopeptidase</fullName>
    </submittedName>
</protein>
<evidence type="ECO:0000256" key="6">
    <source>
        <dbReference type="RuleBase" id="RU003983"/>
    </source>
</evidence>
<comment type="similarity">
    <text evidence="6">Belongs to the peptidase M48 family.</text>
</comment>
<dbReference type="Gene3D" id="3.30.2010.10">
    <property type="entry name" value="Metalloproteases ('zincins'), catalytic domain"/>
    <property type="match status" value="1"/>
</dbReference>
<name>A0ABV3TB69_9GAMM</name>
<evidence type="ECO:0000259" key="7">
    <source>
        <dbReference type="Pfam" id="PF01435"/>
    </source>
</evidence>
<keyword evidence="1 6" id="KW-0645">Protease</keyword>
<proteinExistence type="inferred from homology"/>
<evidence type="ECO:0000256" key="5">
    <source>
        <dbReference type="ARBA" id="ARBA00023049"/>
    </source>
</evidence>
<dbReference type="Pfam" id="PF01435">
    <property type="entry name" value="Peptidase_M48"/>
    <property type="match status" value="1"/>
</dbReference>
<keyword evidence="4 6" id="KW-0862">Zinc</keyword>
<dbReference type="CDD" id="cd07331">
    <property type="entry name" value="M48C_Oma1_like"/>
    <property type="match status" value="1"/>
</dbReference>
<comment type="cofactor">
    <cofactor evidence="6">
        <name>Zn(2+)</name>
        <dbReference type="ChEBI" id="CHEBI:29105"/>
    </cofactor>
    <text evidence="6">Binds 1 zinc ion per subunit.</text>
</comment>
<reference evidence="8 9" key="1">
    <citation type="submission" date="2024-02" db="EMBL/GenBank/DDBJ databases">
        <title>New especies of Spiribacter isolated from saline water.</title>
        <authorList>
            <person name="Leon M.J."/>
            <person name="De La Haba R."/>
            <person name="Sanchez-Porro C."/>
            <person name="Ventosa A."/>
        </authorList>
    </citation>
    <scope>NUCLEOTIDE SEQUENCE [LARGE SCALE GENOMIC DNA]</scope>
    <source>
        <strain evidence="9">ag22IC6-390</strain>
    </source>
</reference>
<evidence type="ECO:0000256" key="1">
    <source>
        <dbReference type="ARBA" id="ARBA00022670"/>
    </source>
</evidence>
<evidence type="ECO:0000256" key="4">
    <source>
        <dbReference type="ARBA" id="ARBA00022833"/>
    </source>
</evidence>
<accession>A0ABV3TB69</accession>